<dbReference type="VEuPathDB" id="ToxoDB:cyc_05612"/>
<reference evidence="2 3" key="1">
    <citation type="journal article" date="2016" name="BMC Genomics">
        <title>Comparative genomics reveals Cyclospora cayetanensis possesses coccidia-like metabolism and invasion components but unique surface antigens.</title>
        <authorList>
            <person name="Liu S."/>
            <person name="Wang L."/>
            <person name="Zheng H."/>
            <person name="Xu Z."/>
            <person name="Roellig D.M."/>
            <person name="Li N."/>
            <person name="Frace M.A."/>
            <person name="Tang K."/>
            <person name="Arrowood M.J."/>
            <person name="Moss D.M."/>
            <person name="Zhang L."/>
            <person name="Feng Y."/>
            <person name="Xiao L."/>
        </authorList>
    </citation>
    <scope>NUCLEOTIDE SEQUENCE [LARGE SCALE GENOMIC DNA]</scope>
    <source>
        <strain evidence="2 3">CHN_HEN01</strain>
    </source>
</reference>
<dbReference type="InParanoid" id="A0A1D3D923"/>
<evidence type="ECO:0000256" key="1">
    <source>
        <dbReference type="SAM" id="MobiDB-lite"/>
    </source>
</evidence>
<accession>A0A1D3D923</accession>
<name>A0A1D3D923_9EIME</name>
<proteinExistence type="predicted"/>
<feature type="region of interest" description="Disordered" evidence="1">
    <location>
        <begin position="85"/>
        <end position="112"/>
    </location>
</feature>
<dbReference type="VEuPathDB" id="ToxoDB:LOC34621941"/>
<comment type="caution">
    <text evidence="2">The sequence shown here is derived from an EMBL/GenBank/DDBJ whole genome shotgun (WGS) entry which is preliminary data.</text>
</comment>
<organism evidence="2 3">
    <name type="scientific">Cyclospora cayetanensis</name>
    <dbReference type="NCBI Taxonomy" id="88456"/>
    <lineage>
        <taxon>Eukaryota</taxon>
        <taxon>Sar</taxon>
        <taxon>Alveolata</taxon>
        <taxon>Apicomplexa</taxon>
        <taxon>Conoidasida</taxon>
        <taxon>Coccidia</taxon>
        <taxon>Eucoccidiorida</taxon>
        <taxon>Eimeriorina</taxon>
        <taxon>Eimeriidae</taxon>
        <taxon>Cyclospora</taxon>
    </lineage>
</organism>
<evidence type="ECO:0000313" key="2">
    <source>
        <dbReference type="EMBL" id="OEH79918.1"/>
    </source>
</evidence>
<sequence length="828" mass="88728">MRKAPMQQDHHQQISNGTRNVGCLYTCPATLGKANPHSFAPSAQTARGDATNSRSFLGRLNLCLQANVYRMKIIQVGANACMRSSTDSRSPVGWPHGMTSDALKSRHPTPETPYSSDILQMYLKAIVRDTQPPWKIMIPQRLPRPYLGSPTIFLRHLAVLASFCEAMRMGSCTPSSRGLSRVASFVPRGYCTGVVALSRTSLPCPAPTTHSGDAASRRYFCSARSRGGESPPRLERSRNATNGFLENAPSKGFGLLHRPRSRSEKSQHKALRSLVPLDLMAASSAAAPCVLTVLEAEGIHTYAEVGEALVSRVAFARGEAFGKYAHLAALKELQVRGELWQLLEDHAGCSDTLAGKKSHAPGSGGVENAAIAAIAAAIAAVDALRKVNTLLFPKLLQQLQQHMPCCGIALLSRCAAAATHPAVRRLLVAAAIPSSAGVHSTRRLAEAPKAAARRADAAVHAFLVHVDEELDSWGGGRGEEETAISSSPMRSAATSGYCDNAEEGFLERRGHARKGFLPREALRSSCFARNPRKPLQTAPSAAVGALKKLGFAVERAAREGEISWTEAAEFVQVYGKAKILHQPMLAALEEILLLGLPMADAKSLSILANGLTRLHLWNHPLLPLIFQRAHSVLRGASWQSLALLLQAASKGGCCCADEKLVQMICCEVLSRLKAEGAWGEAHVSSAGPSVTDTQCTQRLAVPAAALQSAPRARSISIIAYSLCKAFPVLESFSEGRRWELLSRLTQRAAEAVRAFKSAELANTTFAIAAFARKARGTASGSSATASSVCRPNLLRGASAYFKLLGERLEEMLQNGQQLESAADVRLST</sequence>
<evidence type="ECO:0000313" key="3">
    <source>
        <dbReference type="Proteomes" id="UP000095192"/>
    </source>
</evidence>
<keyword evidence="3" id="KW-1185">Reference proteome</keyword>
<gene>
    <name evidence="2" type="ORF">cyc_05612</name>
</gene>
<dbReference type="EMBL" id="JROU02000238">
    <property type="protein sequence ID" value="OEH79918.1"/>
    <property type="molecule type" value="Genomic_DNA"/>
</dbReference>
<dbReference type="Proteomes" id="UP000095192">
    <property type="component" value="Unassembled WGS sequence"/>
</dbReference>
<protein>
    <submittedName>
        <fullName evidence="2">Uncharacterized protein</fullName>
    </submittedName>
</protein>
<dbReference type="AlphaFoldDB" id="A0A1D3D923"/>